<dbReference type="EMBL" id="FLYH01000161">
    <property type="protein sequence ID" value="SCA83591.1"/>
    <property type="molecule type" value="Genomic_DNA"/>
</dbReference>
<organism evidence="2 3">
    <name type="scientific">Plasmodium vivax</name>
    <name type="common">malaria parasite P. vivax</name>
    <dbReference type="NCBI Taxonomy" id="5855"/>
    <lineage>
        <taxon>Eukaryota</taxon>
        <taxon>Sar</taxon>
        <taxon>Alveolata</taxon>
        <taxon>Apicomplexa</taxon>
        <taxon>Aconoidasida</taxon>
        <taxon>Haemosporida</taxon>
        <taxon>Plasmodiidae</taxon>
        <taxon>Plasmodium</taxon>
        <taxon>Plasmodium (Plasmodium)</taxon>
    </lineage>
</organism>
<keyword evidence="1" id="KW-0812">Transmembrane</keyword>
<reference evidence="2 3" key="1">
    <citation type="submission" date="2016-07" db="EMBL/GenBank/DDBJ databases">
        <authorList>
            <consortium name="Pathogen Informatics"/>
        </authorList>
    </citation>
    <scope>NUCLEOTIDE SEQUENCE [LARGE SCALE GENOMIC DNA]</scope>
</reference>
<feature type="transmembrane region" description="Helical" evidence="1">
    <location>
        <begin position="128"/>
        <end position="151"/>
    </location>
</feature>
<evidence type="ECO:0000256" key="1">
    <source>
        <dbReference type="SAM" id="Phobius"/>
    </source>
</evidence>
<evidence type="ECO:0000313" key="2">
    <source>
        <dbReference type="EMBL" id="SCA83591.1"/>
    </source>
</evidence>
<dbReference type="VEuPathDB" id="PlasmoDB:PVPAM_110070400"/>
<gene>
    <name evidence="2" type="ORF">PVT01_000063300</name>
</gene>
<feature type="transmembrane region" description="Helical" evidence="1">
    <location>
        <begin position="204"/>
        <end position="223"/>
    </location>
</feature>
<accession>A0A1G4EFM5</accession>
<dbReference type="InterPro" id="IPR022139">
    <property type="entry name" value="Fam-L/Fam-M-like_plasmodium"/>
</dbReference>
<dbReference type="VEuPathDB" id="PlasmoDB:PVP01_0900100"/>
<dbReference type="VEuPathDB" id="PlasmoDB:PVW1_050007000"/>
<feature type="non-terminal residue" evidence="2">
    <location>
        <position position="251"/>
    </location>
</feature>
<dbReference type="Pfam" id="PF12420">
    <property type="entry name" value="DUF3671"/>
    <property type="match status" value="1"/>
</dbReference>
<dbReference type="AlphaFoldDB" id="A0A1G4EFM5"/>
<evidence type="ECO:0000313" key="3">
    <source>
        <dbReference type="Proteomes" id="UP000196402"/>
    </source>
</evidence>
<feature type="non-terminal residue" evidence="2">
    <location>
        <position position="1"/>
    </location>
</feature>
<sequence>FGKSLENIYKQDKILDIKFNRLLAKHDIKRELEYTRLREKLPDISSYKSERNVYDNVSAYSGVKGKVSNHIDIYMKNYQKRYMRKKGLSKLDCYYENKLFGKFNRICDIGKKMQYNEKHSKMFFLKKYGLGLILFALIPVLGSIYLILFGINRKMPGILGPCTDGHFETSGDKFHKTTGGYKNCRSIWIERKSELIGNFECANFIFTIIMVSIVILFIFYILIKVIKYEKIKAGKGKMNMKEHCRFCKDIF</sequence>
<dbReference type="Proteomes" id="UP000196402">
    <property type="component" value="Unassembled WGS sequence"/>
</dbReference>
<keyword evidence="1" id="KW-1133">Transmembrane helix</keyword>
<keyword evidence="1" id="KW-0472">Membrane</keyword>
<name>A0A1G4EFM5_PLAVI</name>
<proteinExistence type="predicted"/>
<protein>
    <submittedName>
        <fullName evidence="2">Uncharacterized protein</fullName>
    </submittedName>
</protein>